<proteinExistence type="predicted"/>
<dbReference type="InParanoid" id="C5KRH8"/>
<dbReference type="Proteomes" id="UP000007800">
    <property type="component" value="Unassembled WGS sequence"/>
</dbReference>
<evidence type="ECO:0000313" key="1">
    <source>
        <dbReference type="EMBL" id="EER12951.1"/>
    </source>
</evidence>
<dbReference type="GeneID" id="9056063"/>
<organism evidence="2">
    <name type="scientific">Perkinsus marinus (strain ATCC 50983 / TXsc)</name>
    <dbReference type="NCBI Taxonomy" id="423536"/>
    <lineage>
        <taxon>Eukaryota</taxon>
        <taxon>Sar</taxon>
        <taxon>Alveolata</taxon>
        <taxon>Perkinsozoa</taxon>
        <taxon>Perkinsea</taxon>
        <taxon>Perkinsida</taxon>
        <taxon>Perkinsidae</taxon>
        <taxon>Perkinsus</taxon>
    </lineage>
</organism>
<sequence>MASGPHPTRRLSLRFNHSNGDIDIINLMQHNDEPTKYGGLVGGPTRRVYVWRYPIGMDAILFLFTLRV</sequence>
<name>C5KRH8_PERM5</name>
<gene>
    <name evidence="1" type="ORF">Pmar_PMAR000686</name>
</gene>
<dbReference type="AlphaFoldDB" id="C5KRH8"/>
<dbReference type="EMBL" id="GG675796">
    <property type="protein sequence ID" value="EER12951.1"/>
    <property type="molecule type" value="Genomic_DNA"/>
</dbReference>
<keyword evidence="2" id="KW-1185">Reference proteome</keyword>
<dbReference type="RefSeq" id="XP_002781156.1">
    <property type="nucleotide sequence ID" value="XM_002781110.1"/>
</dbReference>
<reference evidence="1 2" key="1">
    <citation type="submission" date="2008-07" db="EMBL/GenBank/DDBJ databases">
        <authorList>
            <person name="El-Sayed N."/>
            <person name="Caler E."/>
            <person name="Inman J."/>
            <person name="Amedeo P."/>
            <person name="Hass B."/>
            <person name="Wortman J."/>
        </authorList>
    </citation>
    <scope>NUCLEOTIDE SEQUENCE [LARGE SCALE GENOMIC DNA]</scope>
    <source>
        <strain evidence="2">ATCC 50983 / TXsc</strain>
    </source>
</reference>
<accession>C5KRH8</accession>
<protein>
    <submittedName>
        <fullName evidence="1">Uncharacterized protein</fullName>
    </submittedName>
</protein>
<evidence type="ECO:0000313" key="2">
    <source>
        <dbReference type="Proteomes" id="UP000007800"/>
    </source>
</evidence>